<dbReference type="AlphaFoldDB" id="A0A5P8E4W2"/>
<proteinExistence type="predicted"/>
<name>A0A5P8E4W2_9BACT</name>
<dbReference type="InterPro" id="IPR052574">
    <property type="entry name" value="CDIRP"/>
</dbReference>
<dbReference type="InterPro" id="IPR032675">
    <property type="entry name" value="LRR_dom_sf"/>
</dbReference>
<accession>A0A5P8E4W2</accession>
<keyword evidence="4" id="KW-1185">Reference proteome</keyword>
<organism evidence="3 4">
    <name type="scientific">Pseudoprevotella muciniphila</name>
    <dbReference type="NCBI Taxonomy" id="2133944"/>
    <lineage>
        <taxon>Bacteria</taxon>
        <taxon>Pseudomonadati</taxon>
        <taxon>Bacteroidota</taxon>
        <taxon>Bacteroidia</taxon>
        <taxon>Bacteroidales</taxon>
        <taxon>Prevotellaceae</taxon>
        <taxon>Pseudoprevotella</taxon>
    </lineage>
</organism>
<keyword evidence="1" id="KW-0433">Leucine-rich repeat</keyword>
<dbReference type="Proteomes" id="UP000249375">
    <property type="component" value="Chromosome"/>
</dbReference>
<dbReference type="EMBL" id="CP033459">
    <property type="protein sequence ID" value="QFQ12045.1"/>
    <property type="molecule type" value="Genomic_DNA"/>
</dbReference>
<evidence type="ECO:0000256" key="2">
    <source>
        <dbReference type="ARBA" id="ARBA00022737"/>
    </source>
</evidence>
<evidence type="ECO:0000313" key="3">
    <source>
        <dbReference type="EMBL" id="QFQ12045.1"/>
    </source>
</evidence>
<evidence type="ECO:0000313" key="4">
    <source>
        <dbReference type="Proteomes" id="UP000249375"/>
    </source>
</evidence>
<evidence type="ECO:0000256" key="1">
    <source>
        <dbReference type="ARBA" id="ARBA00022614"/>
    </source>
</evidence>
<dbReference type="PANTHER" id="PTHR47566:SF1">
    <property type="entry name" value="PROTEIN NUD1"/>
    <property type="match status" value="1"/>
</dbReference>
<reference evidence="3 4" key="1">
    <citation type="submission" date="2018-11" db="EMBL/GenBank/DDBJ databases">
        <authorList>
            <person name="Na S.W."/>
            <person name="Baik M."/>
        </authorList>
    </citation>
    <scope>NUCLEOTIDE SEQUENCE [LARGE SCALE GENOMIC DNA]</scope>
    <source>
        <strain evidence="3 4">E39</strain>
    </source>
</reference>
<sequence>MLSALFFVPKRVQAVQWEVSDGTQYRINPNNPSDPNDSVRIPAGTKFVRIMCGLKRDRYSNYEQVVILENEPYVNAWSSDEHVFTMYASLSGTIKDINTYTGYSYGPYDFGDPNLTPLYNRLIIIPNFDNDALRLRLAERIYGYNYLRITYGGSMRTALSCSSRIRISSYGRNREHEYFSTLDAVTLQQRIRYLYKIVLTEDEVLNTKTLNFDPQEYGISSSYVGIRNIRGLEIFQNLEELILANNRHFAMMYYYYTDNDHGTASFYPDFTPFSKLKVLDLSGINGSFDNNYYRETYVHFRPTEMPTLPSSLEYLYLRNSNVVQTLLLNGTGNPNLKEIDATGSRTLETLEAKGCPELDAVLVTNCSNLRVLNCDSGNLTELDLTGCSLLRELYCNDNMLETLTFDSNTSYSRLERVECQNNNLTSLSYNSTNNIRSLNYLDCSKNIITNLELPYANELKQLYCWNNKIPSLDLSASTNLWRLRMSNNKVKSLDLTNNRKLKEIYANNNLLTTLDCSNLTYLQEAQLSRNKMTNLDMSGCSSVKKLLCNAQGGDNVRLLDTLNLTGCTALTTLECQNNALTSLNLSTCTRLTPSGVKAYMQRAVKDVKVFDRNKVCIELPNGVTPAITDNSTISNADMDNYFGTWTGSGFDKTRNKVIKRGGKTYLVLHDISDDARGGAQTKADVDFYGKQMKYQYALFGDNWDETLGGSLANGKKTDNVTVTIYPYVMYVNPLSKDIHSEEVTQQGKEPFYSGTIYLDYDAIVPAGATAYIAKKININKELIYSTAGGGHEKVTADQLQLVPLVAGEGASEVVIPAYTPVYVKSDTEFGLFSFDRNNHGGIEQALGYAQDGSHLTKDNILRGVLTDSAITKYSVLSLGRGRPKGSDDNGYTTESRIGFWPFSGTTIPAHRVFIPIGELENAGVNNNSPGLLFSFINDIDENTTTGIRSAVINNNEGWYTINGVRLNGRPTEKGIYIHNGRKEVIR</sequence>
<keyword evidence="2" id="KW-0677">Repeat</keyword>
<dbReference type="Gene3D" id="3.80.10.10">
    <property type="entry name" value="Ribonuclease Inhibitor"/>
    <property type="match status" value="2"/>
</dbReference>
<dbReference type="PANTHER" id="PTHR47566">
    <property type="match status" value="1"/>
</dbReference>
<dbReference type="KEGG" id="alq:C7Y71_002855"/>
<gene>
    <name evidence="3" type="ORF">C7Y71_002855</name>
</gene>
<dbReference type="SUPFAM" id="SSF52058">
    <property type="entry name" value="L domain-like"/>
    <property type="match status" value="1"/>
</dbReference>
<protein>
    <submittedName>
        <fullName evidence="3">Leucine-rich repeat domain-containing protein</fullName>
    </submittedName>
</protein>
<dbReference type="GO" id="GO:0035591">
    <property type="term" value="F:signaling adaptor activity"/>
    <property type="evidence" value="ECO:0007669"/>
    <property type="project" value="TreeGrafter"/>
</dbReference>